<protein>
    <submittedName>
        <fullName evidence="1">Uncharacterized protein</fullName>
    </submittedName>
</protein>
<name>A0A167FEB3_CALVF</name>
<dbReference type="Proteomes" id="UP000076738">
    <property type="component" value="Unassembled WGS sequence"/>
</dbReference>
<reference evidence="1 2" key="1">
    <citation type="journal article" date="2016" name="Mol. Biol. Evol.">
        <title>Comparative Genomics of Early-Diverging Mushroom-Forming Fungi Provides Insights into the Origins of Lignocellulose Decay Capabilities.</title>
        <authorList>
            <person name="Nagy L.G."/>
            <person name="Riley R."/>
            <person name="Tritt A."/>
            <person name="Adam C."/>
            <person name="Daum C."/>
            <person name="Floudas D."/>
            <person name="Sun H."/>
            <person name="Yadav J.S."/>
            <person name="Pangilinan J."/>
            <person name="Larsson K.H."/>
            <person name="Matsuura K."/>
            <person name="Barry K."/>
            <person name="Labutti K."/>
            <person name="Kuo R."/>
            <person name="Ohm R.A."/>
            <person name="Bhattacharya S.S."/>
            <person name="Shirouzu T."/>
            <person name="Yoshinaga Y."/>
            <person name="Martin F.M."/>
            <person name="Grigoriev I.V."/>
            <person name="Hibbett D.S."/>
        </authorList>
    </citation>
    <scope>NUCLEOTIDE SEQUENCE [LARGE SCALE GENOMIC DNA]</scope>
    <source>
        <strain evidence="1 2">TUFC12733</strain>
    </source>
</reference>
<accession>A0A167FEB3</accession>
<evidence type="ECO:0000313" key="2">
    <source>
        <dbReference type="Proteomes" id="UP000076738"/>
    </source>
</evidence>
<proteinExistence type="predicted"/>
<dbReference type="EMBL" id="KV417438">
    <property type="protein sequence ID" value="KZO89408.1"/>
    <property type="molecule type" value="Genomic_DNA"/>
</dbReference>
<dbReference type="AlphaFoldDB" id="A0A167FEB3"/>
<gene>
    <name evidence="1" type="ORF">CALVIDRAFT_532110</name>
</gene>
<keyword evidence="2" id="KW-1185">Reference proteome</keyword>
<feature type="non-terminal residue" evidence="1">
    <location>
        <position position="569"/>
    </location>
</feature>
<evidence type="ECO:0000313" key="1">
    <source>
        <dbReference type="EMBL" id="KZO89408.1"/>
    </source>
</evidence>
<organism evidence="1 2">
    <name type="scientific">Calocera viscosa (strain TUFC12733)</name>
    <dbReference type="NCBI Taxonomy" id="1330018"/>
    <lineage>
        <taxon>Eukaryota</taxon>
        <taxon>Fungi</taxon>
        <taxon>Dikarya</taxon>
        <taxon>Basidiomycota</taxon>
        <taxon>Agaricomycotina</taxon>
        <taxon>Dacrymycetes</taxon>
        <taxon>Dacrymycetales</taxon>
        <taxon>Dacrymycetaceae</taxon>
        <taxon>Calocera</taxon>
    </lineage>
</organism>
<sequence>MAPEHLALYEWLATNNQPGPRPATAGEIWAQAVGYRDGADGNAERRDALVSKQFLKHPKALRCFKDQEFADACTRLFQWPHWNSLTSFNSIAELWNNECKDMFIRYIWGANAFLDDPQQFRFLDNPYTRTMVDYPELKDWRLFKAFTQAWETWLDMVIEYINAEDKQMVEVPTSYTEHLMTTLRHIYLSDEPNGYAVPRAHKVWAEPFLENLERYLAKFPATVFMTPRTTGSMVAYHRQFDTIWMEFGRWAIPQYKAVCSGTGTHIDAGRPNTWVQLWADTRGQYNGREGEYLEHFADHFTPVRWWNMLLTMRRQLNYVHYALHREDVLGHYYVPPIQQPEYSDQFIPYLLHVWRQLRNPKHQQRNLLQKPNDFDKWEFILTRAQSYLPINWMGATGGQSTRVTRFVDRVLQEWTIAETYFPDLMKFAYWHSARKVLETFMLRGESQASGAFHYDTTESLEVPEDFNRNERLEVPPDFEEWYANNDDDEPPRAPLPADIVAEGAEYKETLLGALFHDIYPMIDNEDLPKAIVLFQKAAQDTVDLKTYRMANAANPQRFPDPDPPAPPAK</sequence>